<dbReference type="InterPro" id="IPR036866">
    <property type="entry name" value="RibonucZ/Hydroxyglut_hydro"/>
</dbReference>
<evidence type="ECO:0000313" key="8">
    <source>
        <dbReference type="Proteomes" id="UP000594621"/>
    </source>
</evidence>
<dbReference type="SMART" id="SM00849">
    <property type="entry name" value="Lactamase_B"/>
    <property type="match status" value="1"/>
</dbReference>
<dbReference type="GO" id="GO:0046872">
    <property type="term" value="F:metal ion binding"/>
    <property type="evidence" value="ECO:0007669"/>
    <property type="project" value="UniProtKB-KW"/>
</dbReference>
<dbReference type="Gene3D" id="3.60.15.10">
    <property type="entry name" value="Ribonuclease Z/Hydroxyacylglutathione hydrolase-like"/>
    <property type="match status" value="1"/>
</dbReference>
<dbReference type="InterPro" id="IPR006311">
    <property type="entry name" value="TAT_signal"/>
</dbReference>
<dbReference type="InterPro" id="IPR001279">
    <property type="entry name" value="Metallo-B-lactamas"/>
</dbReference>
<dbReference type="Pfam" id="PF00753">
    <property type="entry name" value="Lactamase_B"/>
    <property type="match status" value="1"/>
</dbReference>
<dbReference type="InterPro" id="IPR051013">
    <property type="entry name" value="MBL_superfamily_lactonases"/>
</dbReference>
<protein>
    <submittedName>
        <fullName evidence="7">N-acyl homoserine lactonase family protein</fullName>
    </submittedName>
</protein>
<evidence type="ECO:0000256" key="5">
    <source>
        <dbReference type="ARBA" id="ARBA00022833"/>
    </source>
</evidence>
<evidence type="ECO:0000256" key="2">
    <source>
        <dbReference type="ARBA" id="ARBA00007749"/>
    </source>
</evidence>
<dbReference type="SUPFAM" id="SSF56281">
    <property type="entry name" value="Metallo-hydrolase/oxidoreductase"/>
    <property type="match status" value="1"/>
</dbReference>
<evidence type="ECO:0000256" key="4">
    <source>
        <dbReference type="ARBA" id="ARBA00022801"/>
    </source>
</evidence>
<dbReference type="Proteomes" id="UP000594621">
    <property type="component" value="Chromosome"/>
</dbReference>
<accession>A0A7S9D420</accession>
<keyword evidence="5" id="KW-0862">Zinc</keyword>
<reference evidence="7 8" key="1">
    <citation type="submission" date="2020-09" db="EMBL/GenBank/DDBJ databases">
        <title>Complete genomes of bradyrhizobia occurring on native shrubby legumes in Australia.</title>
        <authorList>
            <person name="Lafay B."/>
        </authorList>
    </citation>
    <scope>NUCLEOTIDE SEQUENCE [LARGE SCALE GENOMIC DNA]</scope>
    <source>
        <strain evidence="7 8">BDV5040</strain>
    </source>
</reference>
<dbReference type="AlphaFoldDB" id="A0A7S9D420"/>
<feature type="domain" description="Metallo-beta-lactamase" evidence="6">
    <location>
        <begin position="94"/>
        <end position="309"/>
    </location>
</feature>
<name>A0A7S9D420_9BRAD</name>
<sequence length="329" mass="35396">MPCELANAYTSSEAGLQSSRRAFLKGTGSAVLAAALGNTAAAAPVESARAGGARVHVIQTGHVKVKETQIEGCGHGRVRRLGPILDTRWSQWLPTYAWAIEHKEGVIVVDTGQATHLKSLPAWHPYFQLAVQFRIEPEEEVGPQLRALGIGRKDVRKVVLTHVHIDHDAGLSHFPHSQILASAGEIKRASGLAGEIRGYLPERWPSWFDPSPIVFEKTAFGPFDRSLKLTMAGDVIALPTPGHTPDHLSVAVLDGETILFLAGDASYAEHQMLAGIVDGVSPEEAPALATLGKIRHLAKTNPLVYLPTHDPGSAHRLETRKLTNLAKAA</sequence>
<dbReference type="PROSITE" id="PS51318">
    <property type="entry name" value="TAT"/>
    <property type="match status" value="1"/>
</dbReference>
<gene>
    <name evidence="7" type="ORF">IC761_29985</name>
</gene>
<dbReference type="KEGG" id="bcou:IC761_29985"/>
<comment type="similarity">
    <text evidence="2">Belongs to the metallo-beta-lactamase superfamily.</text>
</comment>
<keyword evidence="3" id="KW-0479">Metal-binding</keyword>
<evidence type="ECO:0000313" key="7">
    <source>
        <dbReference type="EMBL" id="QPF90678.1"/>
    </source>
</evidence>
<keyword evidence="4" id="KW-0378">Hydrolase</keyword>
<dbReference type="GO" id="GO:0016787">
    <property type="term" value="F:hydrolase activity"/>
    <property type="evidence" value="ECO:0007669"/>
    <property type="project" value="UniProtKB-KW"/>
</dbReference>
<dbReference type="PANTHER" id="PTHR42978">
    <property type="entry name" value="QUORUM-QUENCHING LACTONASE YTNP-RELATED-RELATED"/>
    <property type="match status" value="1"/>
</dbReference>
<dbReference type="EMBL" id="CP061379">
    <property type="protein sequence ID" value="QPF90678.1"/>
    <property type="molecule type" value="Genomic_DNA"/>
</dbReference>
<comment type="cofactor">
    <cofactor evidence="1">
        <name>Zn(2+)</name>
        <dbReference type="ChEBI" id="CHEBI:29105"/>
    </cofactor>
</comment>
<proteinExistence type="inferred from homology"/>
<dbReference type="InterPro" id="IPR019546">
    <property type="entry name" value="TAT_signal_bac_arc"/>
</dbReference>
<dbReference type="PANTHER" id="PTHR42978:SF7">
    <property type="entry name" value="METALLO-HYDROLASE RV2300C-RELATED"/>
    <property type="match status" value="1"/>
</dbReference>
<evidence type="ECO:0000259" key="6">
    <source>
        <dbReference type="SMART" id="SM00849"/>
    </source>
</evidence>
<dbReference type="CDD" id="cd07729">
    <property type="entry name" value="AHL_lactonase_MBL-fold"/>
    <property type="match status" value="1"/>
</dbReference>
<evidence type="ECO:0000256" key="1">
    <source>
        <dbReference type="ARBA" id="ARBA00001947"/>
    </source>
</evidence>
<organism evidence="7 8">
    <name type="scientific">Bradyrhizobium commune</name>
    <dbReference type="NCBI Taxonomy" id="83627"/>
    <lineage>
        <taxon>Bacteria</taxon>
        <taxon>Pseudomonadati</taxon>
        <taxon>Pseudomonadota</taxon>
        <taxon>Alphaproteobacteria</taxon>
        <taxon>Hyphomicrobiales</taxon>
        <taxon>Nitrobacteraceae</taxon>
        <taxon>Bradyrhizobium</taxon>
    </lineage>
</organism>
<dbReference type="NCBIfam" id="TIGR01409">
    <property type="entry name" value="TAT_signal_seq"/>
    <property type="match status" value="1"/>
</dbReference>
<evidence type="ECO:0000256" key="3">
    <source>
        <dbReference type="ARBA" id="ARBA00022723"/>
    </source>
</evidence>
<keyword evidence="8" id="KW-1185">Reference proteome</keyword>